<evidence type="ECO:0000313" key="7">
    <source>
        <dbReference type="Proteomes" id="UP000282460"/>
    </source>
</evidence>
<sequence>MQVQRRTGMTRKDTSMTRRTFRAAGVLAVVGVTALATGCAGAAAGESESTDGGTSALTIIHAPINYELPYIAEQEGYFDEVGLDVTIKAGGTPQDNLAQIMGGSANLTITAWDTVVTATAEGMPVLAVAGQGVVSSAYDTSGIIVRGDSGIESVADLSGKTIAYNDLGGGPHIVTQQAFEAAGLAADDFEAIKLPYASMQAALEGGQVDAVFPSDSFYEQISTVQENVVIANPTREFRAGLPITLWAGTQQWLDANPDTVHKFVEAMTKALAFYEDDSNHDAVLKIRQEVSGITVEQAAAMKTEFRIEIPNGVTQSVTDALVQFGAVENKEDVKTSKEVIWSEALTTD</sequence>
<evidence type="ECO:0000313" key="6">
    <source>
        <dbReference type="EMBL" id="RLQ82575.1"/>
    </source>
</evidence>
<dbReference type="PANTHER" id="PTHR30024:SF47">
    <property type="entry name" value="TAURINE-BINDING PERIPLASMIC PROTEIN"/>
    <property type="match status" value="1"/>
</dbReference>
<evidence type="ECO:0000256" key="1">
    <source>
        <dbReference type="ARBA" id="ARBA00004418"/>
    </source>
</evidence>
<dbReference type="Gene3D" id="3.40.190.10">
    <property type="entry name" value="Periplasmic binding protein-like II"/>
    <property type="match status" value="2"/>
</dbReference>
<organism evidence="6 7">
    <name type="scientific">Mycetocola zhadangensis</name>
    <dbReference type="NCBI Taxonomy" id="1164595"/>
    <lineage>
        <taxon>Bacteria</taxon>
        <taxon>Bacillati</taxon>
        <taxon>Actinomycetota</taxon>
        <taxon>Actinomycetes</taxon>
        <taxon>Micrococcales</taxon>
        <taxon>Microbacteriaceae</taxon>
        <taxon>Mycetocola</taxon>
    </lineage>
</organism>
<dbReference type="GO" id="GO:0042597">
    <property type="term" value="C:periplasmic space"/>
    <property type="evidence" value="ECO:0007669"/>
    <property type="project" value="UniProtKB-SubCell"/>
</dbReference>
<name>A0A3L7IWU3_9MICO</name>
<dbReference type="SUPFAM" id="SSF53850">
    <property type="entry name" value="Periplasmic binding protein-like II"/>
    <property type="match status" value="1"/>
</dbReference>
<evidence type="ECO:0000256" key="2">
    <source>
        <dbReference type="ARBA" id="ARBA00010742"/>
    </source>
</evidence>
<evidence type="ECO:0000256" key="4">
    <source>
        <dbReference type="SAM" id="SignalP"/>
    </source>
</evidence>
<dbReference type="GO" id="GO:0042918">
    <property type="term" value="P:alkanesulfonate transmembrane transport"/>
    <property type="evidence" value="ECO:0007669"/>
    <property type="project" value="TreeGrafter"/>
</dbReference>
<dbReference type="Proteomes" id="UP000282460">
    <property type="component" value="Unassembled WGS sequence"/>
</dbReference>
<feature type="chain" id="PRO_5017949101" evidence="4">
    <location>
        <begin position="43"/>
        <end position="348"/>
    </location>
</feature>
<dbReference type="EMBL" id="RCWJ01000003">
    <property type="protein sequence ID" value="RLQ82575.1"/>
    <property type="molecule type" value="Genomic_DNA"/>
</dbReference>
<keyword evidence="3 4" id="KW-0732">Signal</keyword>
<dbReference type="PANTHER" id="PTHR30024">
    <property type="entry name" value="ALIPHATIC SULFONATES-BINDING PROTEIN-RELATED"/>
    <property type="match status" value="1"/>
</dbReference>
<dbReference type="Pfam" id="PF09084">
    <property type="entry name" value="NMT1"/>
    <property type="match status" value="1"/>
</dbReference>
<comment type="similarity">
    <text evidence="2">Belongs to the bacterial solute-binding protein SsuA/TauA family.</text>
</comment>
<dbReference type="AlphaFoldDB" id="A0A3L7IWU3"/>
<proteinExistence type="inferred from homology"/>
<evidence type="ECO:0000259" key="5">
    <source>
        <dbReference type="Pfam" id="PF09084"/>
    </source>
</evidence>
<feature type="domain" description="SsuA/THI5-like" evidence="5">
    <location>
        <begin position="70"/>
        <end position="273"/>
    </location>
</feature>
<feature type="signal peptide" evidence="4">
    <location>
        <begin position="1"/>
        <end position="42"/>
    </location>
</feature>
<keyword evidence="7" id="KW-1185">Reference proteome</keyword>
<protein>
    <submittedName>
        <fullName evidence="6">ABC transporter substrate-binding protein</fullName>
    </submittedName>
</protein>
<comment type="subcellular location">
    <subcellularLocation>
        <location evidence="1">Periplasm</location>
    </subcellularLocation>
</comment>
<evidence type="ECO:0000256" key="3">
    <source>
        <dbReference type="ARBA" id="ARBA00022729"/>
    </source>
</evidence>
<gene>
    <name evidence="6" type="ORF">D9V28_11435</name>
</gene>
<accession>A0A3L7IWU3</accession>
<dbReference type="InterPro" id="IPR015168">
    <property type="entry name" value="SsuA/THI5"/>
</dbReference>
<comment type="caution">
    <text evidence="6">The sequence shown here is derived from an EMBL/GenBank/DDBJ whole genome shotgun (WGS) entry which is preliminary data.</text>
</comment>
<reference evidence="6 7" key="1">
    <citation type="submission" date="2018-10" db="EMBL/GenBank/DDBJ databases">
        <authorList>
            <person name="Li J."/>
        </authorList>
    </citation>
    <scope>NUCLEOTIDE SEQUENCE [LARGE SCALE GENOMIC DNA]</scope>
    <source>
        <strain evidence="6 7">ZD1-4</strain>
    </source>
</reference>